<proteinExistence type="predicted"/>
<evidence type="ECO:0000313" key="2">
    <source>
        <dbReference type="Proteomes" id="UP000304953"/>
    </source>
</evidence>
<reference evidence="1" key="1">
    <citation type="submission" date="2019-04" db="EMBL/GenBank/DDBJ databases">
        <title>Microbes associate with the intestines of laboratory mice.</title>
        <authorList>
            <person name="Navarre W."/>
            <person name="Wong E."/>
            <person name="Huang K."/>
            <person name="Tropini C."/>
            <person name="Ng K."/>
            <person name="Yu B."/>
        </authorList>
    </citation>
    <scope>NUCLEOTIDE SEQUENCE</scope>
    <source>
        <strain evidence="1">NM01_1-7b</strain>
    </source>
</reference>
<sequence length="418" mass="45920">MNTKAVRIYGVRDLRLEEFELPAMGDDEIQARIITDSLCMSTYKVANQGAKHKKLPDNLAEHPVIMGHEFCGVIEAVGKKWQHIYQPGDKFVAQPNLGRADTFSLGYSFPYVGGEATRVIIMNEAIEKGCLLPYQGDSFFEGALVEPLSCVIAGFKANFHLRDKNDYDHAMGVKERGAMAILGGTGPMGSLAIDYAVHGEKKPALLVVTGSTEFKLERSRSLYPPEEARKHGVELHYVHTPKGSDFAEELQKLTPGQKGFDDIFLMVAQEDMVTKAEALLAGDGCLNFFAGPTDSSFSARMNFYNLHYNATHFVGTSGSNTQDMKDAIACIEKKTVNLAKIATHIMGLNDVCASILKIPELPGGKKIVYSQKHYPVTDVQAFLGQDSMEAALKELVAKHDGLWSAEAEAYFLENCPDI</sequence>
<keyword evidence="2" id="KW-1185">Reference proteome</keyword>
<name>A0AC61RYG8_9FIRM</name>
<gene>
    <name evidence="1" type="ORF">E5329_08405</name>
</gene>
<dbReference type="Proteomes" id="UP000304953">
    <property type="component" value="Unassembled WGS sequence"/>
</dbReference>
<accession>A0AC61RYG8</accession>
<comment type="caution">
    <text evidence="1">The sequence shown here is derived from an EMBL/GenBank/DDBJ whole genome shotgun (WGS) entry which is preliminary data.</text>
</comment>
<evidence type="ECO:0000313" key="1">
    <source>
        <dbReference type="EMBL" id="TGY96799.1"/>
    </source>
</evidence>
<dbReference type="EMBL" id="SRYA01000013">
    <property type="protein sequence ID" value="TGY96799.1"/>
    <property type="molecule type" value="Genomic_DNA"/>
</dbReference>
<protein>
    <submittedName>
        <fullName evidence="1">L-sorbose 1-phosphate reductase</fullName>
    </submittedName>
</protein>
<organism evidence="1 2">
    <name type="scientific">Petralouisia muris</name>
    <dbReference type="NCBI Taxonomy" id="3032872"/>
    <lineage>
        <taxon>Bacteria</taxon>
        <taxon>Bacillati</taxon>
        <taxon>Bacillota</taxon>
        <taxon>Clostridia</taxon>
        <taxon>Lachnospirales</taxon>
        <taxon>Lachnospiraceae</taxon>
        <taxon>Petralouisia</taxon>
    </lineage>
</organism>